<name>A0ABN1EQZ1_9PROT</name>
<proteinExistence type="predicted"/>
<dbReference type="Proteomes" id="UP001499951">
    <property type="component" value="Unassembled WGS sequence"/>
</dbReference>
<accession>A0ABN1EQZ1</accession>
<protein>
    <submittedName>
        <fullName evidence="1">Uncharacterized protein</fullName>
    </submittedName>
</protein>
<comment type="caution">
    <text evidence="1">The sequence shown here is derived from an EMBL/GenBank/DDBJ whole genome shotgun (WGS) entry which is preliminary data.</text>
</comment>
<organism evidence="1 2">
    <name type="scientific">Rhizomicrobium electricum</name>
    <dbReference type="NCBI Taxonomy" id="480070"/>
    <lineage>
        <taxon>Bacteria</taxon>
        <taxon>Pseudomonadati</taxon>
        <taxon>Pseudomonadota</taxon>
        <taxon>Alphaproteobacteria</taxon>
        <taxon>Micropepsales</taxon>
        <taxon>Micropepsaceae</taxon>
        <taxon>Rhizomicrobium</taxon>
    </lineage>
</organism>
<gene>
    <name evidence="1" type="ORF">GCM10008942_21220</name>
</gene>
<evidence type="ECO:0000313" key="2">
    <source>
        <dbReference type="Proteomes" id="UP001499951"/>
    </source>
</evidence>
<keyword evidence="2" id="KW-1185">Reference proteome</keyword>
<reference evidence="1 2" key="1">
    <citation type="journal article" date="2019" name="Int. J. Syst. Evol. Microbiol.">
        <title>The Global Catalogue of Microorganisms (GCM) 10K type strain sequencing project: providing services to taxonomists for standard genome sequencing and annotation.</title>
        <authorList>
            <consortium name="The Broad Institute Genomics Platform"/>
            <consortium name="The Broad Institute Genome Sequencing Center for Infectious Disease"/>
            <person name="Wu L."/>
            <person name="Ma J."/>
        </authorList>
    </citation>
    <scope>NUCLEOTIDE SEQUENCE [LARGE SCALE GENOMIC DNA]</scope>
    <source>
        <strain evidence="1 2">JCM 15089</strain>
    </source>
</reference>
<evidence type="ECO:0000313" key="1">
    <source>
        <dbReference type="EMBL" id="GAA0572270.1"/>
    </source>
</evidence>
<dbReference type="EMBL" id="BAAADD010000005">
    <property type="protein sequence ID" value="GAA0572270.1"/>
    <property type="molecule type" value="Genomic_DNA"/>
</dbReference>
<sequence>MAAIPGIAGALKNPGKGVVTLVVPGGPGEEVEIALPKRHQVTSALKDVLRVIPAYCGVGLEGIFARFKPSPAAWTGPDRYNPLCASIKLSLEGQDLLTACRHFPGTLPPSASGQGWRKKHRG</sequence>